<dbReference type="OrthoDB" id="8909229at2"/>
<protein>
    <recommendedName>
        <fullName evidence="3 5">Flagellar hook-basal body complex protein FliE</fullName>
    </recommendedName>
</protein>
<dbReference type="PANTHER" id="PTHR34653">
    <property type="match status" value="1"/>
</dbReference>
<keyword evidence="6" id="KW-0969">Cilium</keyword>
<accession>A0A1X7AQD3</accession>
<evidence type="ECO:0000313" key="6">
    <source>
        <dbReference type="EMBL" id="SMA49627.1"/>
    </source>
</evidence>
<dbReference type="PANTHER" id="PTHR34653:SF1">
    <property type="entry name" value="FLAGELLAR HOOK-BASAL BODY COMPLEX PROTEIN FLIE"/>
    <property type="match status" value="1"/>
</dbReference>
<name>A0A1X7AQD3_9GAMM</name>
<dbReference type="AlphaFoldDB" id="A0A1X7AQD3"/>
<dbReference type="NCBIfam" id="TIGR00205">
    <property type="entry name" value="fliE"/>
    <property type="match status" value="1"/>
</dbReference>
<dbReference type="RefSeq" id="WP_087112072.1">
    <property type="nucleotide sequence ID" value="NZ_CBCSCN010000010.1"/>
</dbReference>
<dbReference type="GO" id="GO:0009425">
    <property type="term" value="C:bacterial-type flagellum basal body"/>
    <property type="evidence" value="ECO:0007669"/>
    <property type="project" value="UniProtKB-SubCell"/>
</dbReference>
<gene>
    <name evidence="5" type="primary">fliE</name>
    <name evidence="6" type="ORF">EHSB41UT_03409</name>
</gene>
<dbReference type="InterPro" id="IPR001624">
    <property type="entry name" value="FliE"/>
</dbReference>
<evidence type="ECO:0000256" key="3">
    <source>
        <dbReference type="ARBA" id="ARBA00018024"/>
    </source>
</evidence>
<dbReference type="HAMAP" id="MF_00724">
    <property type="entry name" value="FliE"/>
    <property type="match status" value="1"/>
</dbReference>
<evidence type="ECO:0000256" key="5">
    <source>
        <dbReference type="HAMAP-Rule" id="MF_00724"/>
    </source>
</evidence>
<evidence type="ECO:0000256" key="1">
    <source>
        <dbReference type="ARBA" id="ARBA00004117"/>
    </source>
</evidence>
<keyword evidence="4 5" id="KW-0975">Bacterial flagellum</keyword>
<dbReference type="EMBL" id="FWPT01000008">
    <property type="protein sequence ID" value="SMA49627.1"/>
    <property type="molecule type" value="Genomic_DNA"/>
</dbReference>
<sequence>MIEGTISLPIQATNDIQSSGLNTIERRKNSGTEFGTYLKNALDHVNELQGTASEMRADYETGAVTDLASVMIAGQKSSLAFQGLMQVRNRVVSAYETVFNMPV</sequence>
<proteinExistence type="inferred from homology"/>
<keyword evidence="6" id="KW-0282">Flagellum</keyword>
<dbReference type="GO" id="GO:0005198">
    <property type="term" value="F:structural molecule activity"/>
    <property type="evidence" value="ECO:0007669"/>
    <property type="project" value="UniProtKB-UniRule"/>
</dbReference>
<evidence type="ECO:0000256" key="4">
    <source>
        <dbReference type="ARBA" id="ARBA00023143"/>
    </source>
</evidence>
<dbReference type="GO" id="GO:0071973">
    <property type="term" value="P:bacterial-type flagellum-dependent cell motility"/>
    <property type="evidence" value="ECO:0007669"/>
    <property type="project" value="InterPro"/>
</dbReference>
<keyword evidence="7" id="KW-1185">Reference proteome</keyword>
<dbReference type="Pfam" id="PF02049">
    <property type="entry name" value="FliE"/>
    <property type="match status" value="1"/>
</dbReference>
<dbReference type="GO" id="GO:0003774">
    <property type="term" value="F:cytoskeletal motor activity"/>
    <property type="evidence" value="ECO:0007669"/>
    <property type="project" value="InterPro"/>
</dbReference>
<reference evidence="6 7" key="1">
    <citation type="submission" date="2017-03" db="EMBL/GenBank/DDBJ databases">
        <authorList>
            <person name="Afonso C.L."/>
            <person name="Miller P.J."/>
            <person name="Scott M.A."/>
            <person name="Spackman E."/>
            <person name="Goraichik I."/>
            <person name="Dimitrov K.M."/>
            <person name="Suarez D.L."/>
            <person name="Swayne D.E."/>
        </authorList>
    </citation>
    <scope>NUCLEOTIDE SEQUENCE [LARGE SCALE GENOMIC DNA]</scope>
    <source>
        <strain evidence="6">SB41UT1</strain>
    </source>
</reference>
<evidence type="ECO:0000256" key="2">
    <source>
        <dbReference type="ARBA" id="ARBA00009272"/>
    </source>
</evidence>
<dbReference type="PRINTS" id="PR01006">
    <property type="entry name" value="FLGHOOKFLIE"/>
</dbReference>
<evidence type="ECO:0000313" key="7">
    <source>
        <dbReference type="Proteomes" id="UP000196573"/>
    </source>
</evidence>
<keyword evidence="6" id="KW-0966">Cell projection</keyword>
<organism evidence="6 7">
    <name type="scientific">Parendozoicomonas haliclonae</name>
    <dbReference type="NCBI Taxonomy" id="1960125"/>
    <lineage>
        <taxon>Bacteria</taxon>
        <taxon>Pseudomonadati</taxon>
        <taxon>Pseudomonadota</taxon>
        <taxon>Gammaproteobacteria</taxon>
        <taxon>Oceanospirillales</taxon>
        <taxon>Endozoicomonadaceae</taxon>
        <taxon>Parendozoicomonas</taxon>
    </lineage>
</organism>
<comment type="subcellular location">
    <subcellularLocation>
        <location evidence="1 5">Bacterial flagellum basal body</location>
    </subcellularLocation>
</comment>
<comment type="similarity">
    <text evidence="2 5">Belongs to the FliE family.</text>
</comment>
<dbReference type="Proteomes" id="UP000196573">
    <property type="component" value="Unassembled WGS sequence"/>
</dbReference>